<feature type="non-terminal residue" evidence="6">
    <location>
        <position position="1"/>
    </location>
</feature>
<comment type="caution">
    <text evidence="6">The sequence shown here is derived from an EMBL/GenBank/DDBJ whole genome shotgun (WGS) entry which is preliminary data.</text>
</comment>
<evidence type="ECO:0000256" key="3">
    <source>
        <dbReference type="ARBA" id="ARBA00022989"/>
    </source>
</evidence>
<evidence type="ECO:0000313" key="6">
    <source>
        <dbReference type="EMBL" id="RDX77881.1"/>
    </source>
</evidence>
<dbReference type="EMBL" id="QJKJ01009042">
    <property type="protein sequence ID" value="RDX77881.1"/>
    <property type="molecule type" value="Genomic_DNA"/>
</dbReference>
<feature type="region of interest" description="Disordered" evidence="5">
    <location>
        <begin position="75"/>
        <end position="129"/>
    </location>
</feature>
<feature type="compositionally biased region" description="Basic and acidic residues" evidence="5">
    <location>
        <begin position="104"/>
        <end position="118"/>
    </location>
</feature>
<reference evidence="6" key="1">
    <citation type="submission" date="2018-05" db="EMBL/GenBank/DDBJ databases">
        <title>Draft genome of Mucuna pruriens seed.</title>
        <authorList>
            <person name="Nnadi N.E."/>
            <person name="Vos R."/>
            <person name="Hasami M.H."/>
            <person name="Devisetty U.K."/>
            <person name="Aguiy J.C."/>
        </authorList>
    </citation>
    <scope>NUCLEOTIDE SEQUENCE [LARGE SCALE GENOMIC DNA]</scope>
    <source>
        <strain evidence="6">JCA_2017</strain>
    </source>
</reference>
<dbReference type="GO" id="GO:0008168">
    <property type="term" value="F:methyltransferase activity"/>
    <property type="evidence" value="ECO:0007669"/>
    <property type="project" value="UniProtKB-KW"/>
</dbReference>
<dbReference type="PANTHER" id="PTHR31444">
    <property type="entry name" value="OS11G0490100 PROTEIN"/>
    <property type="match status" value="1"/>
</dbReference>
<feature type="compositionally biased region" description="Polar residues" evidence="5">
    <location>
        <begin position="92"/>
        <end position="102"/>
    </location>
</feature>
<comment type="subcellular location">
    <subcellularLocation>
        <location evidence="1">Golgi apparatus membrane</location>
        <topology evidence="1">Single-pass membrane protein</topology>
    </subcellularLocation>
</comment>
<keyword evidence="7" id="KW-1185">Reference proteome</keyword>
<keyword evidence="4" id="KW-0472">Membrane</keyword>
<dbReference type="OrthoDB" id="1896682at2759"/>
<protein>
    <submittedName>
        <fullName evidence="6">Glucuronoxylan 4-O-methyltransferase 3</fullName>
    </submittedName>
</protein>
<accession>A0A371FHZ3</accession>
<gene>
    <name evidence="6" type="primary">GXM3</name>
    <name evidence="6" type="ORF">CR513_41919</name>
</gene>
<proteinExistence type="predicted"/>
<evidence type="ECO:0000256" key="1">
    <source>
        <dbReference type="ARBA" id="ARBA00004194"/>
    </source>
</evidence>
<organism evidence="6 7">
    <name type="scientific">Mucuna pruriens</name>
    <name type="common">Velvet bean</name>
    <name type="synonym">Dolichos pruriens</name>
    <dbReference type="NCBI Taxonomy" id="157652"/>
    <lineage>
        <taxon>Eukaryota</taxon>
        <taxon>Viridiplantae</taxon>
        <taxon>Streptophyta</taxon>
        <taxon>Embryophyta</taxon>
        <taxon>Tracheophyta</taxon>
        <taxon>Spermatophyta</taxon>
        <taxon>Magnoliopsida</taxon>
        <taxon>eudicotyledons</taxon>
        <taxon>Gunneridae</taxon>
        <taxon>Pentapetalae</taxon>
        <taxon>rosids</taxon>
        <taxon>fabids</taxon>
        <taxon>Fabales</taxon>
        <taxon>Fabaceae</taxon>
        <taxon>Papilionoideae</taxon>
        <taxon>50 kb inversion clade</taxon>
        <taxon>NPAAA clade</taxon>
        <taxon>indigoferoid/millettioid clade</taxon>
        <taxon>Phaseoleae</taxon>
        <taxon>Mucuna</taxon>
    </lineage>
</organism>
<dbReference type="NCBIfam" id="TIGR01627">
    <property type="entry name" value="A_thal_3515"/>
    <property type="match status" value="1"/>
</dbReference>
<dbReference type="Proteomes" id="UP000257109">
    <property type="component" value="Unassembled WGS sequence"/>
</dbReference>
<dbReference type="GO" id="GO:0045492">
    <property type="term" value="P:xylan biosynthetic process"/>
    <property type="evidence" value="ECO:0007669"/>
    <property type="project" value="InterPro"/>
</dbReference>
<dbReference type="GO" id="GO:0000139">
    <property type="term" value="C:Golgi membrane"/>
    <property type="evidence" value="ECO:0007669"/>
    <property type="project" value="UniProtKB-SubCell"/>
</dbReference>
<evidence type="ECO:0000256" key="4">
    <source>
        <dbReference type="ARBA" id="ARBA00023136"/>
    </source>
</evidence>
<evidence type="ECO:0000313" key="7">
    <source>
        <dbReference type="Proteomes" id="UP000257109"/>
    </source>
</evidence>
<keyword evidence="2" id="KW-0812">Transmembrane</keyword>
<keyword evidence="3" id="KW-1133">Transmembrane helix</keyword>
<dbReference type="InterPro" id="IPR006514">
    <property type="entry name" value="IRX15/GXM/AGM"/>
</dbReference>
<evidence type="ECO:0000256" key="5">
    <source>
        <dbReference type="SAM" id="MobiDB-lite"/>
    </source>
</evidence>
<name>A0A371FHZ3_MUCPR</name>
<dbReference type="GO" id="GO:0032259">
    <property type="term" value="P:methylation"/>
    <property type="evidence" value="ECO:0007669"/>
    <property type="project" value="UniProtKB-KW"/>
</dbReference>
<sequence length="313" mass="35339">MYDMTINPGLTVGIFVPFSWGVKKLICVKKAIKHEIQNPIHMLPQGSTSQPRLSLAPHLAIPFLHILTAKRKRKCKRKHRHNSFKSIEHDMQQSTSISSQCTDPLRDDERDPTTDPGRDLGLGKGPTKEVTLQLPGVRPRPRQPDVDVAQLRWAHGVPGGGQVVDRTNPKQDTLFGVIPCCVHQADELMEVGMQEDCRKVTDPRFSKCQLSHKGFPTEVYDIDWDVIMVDAPTGYFDGAPGRMTAIYTAGLIARNKDHGDTDVFVHDVDRLVEDNFSNVFLCQSYFREQQGRIRHFNIPSHRPRSARPFCPSS</sequence>
<dbReference type="STRING" id="157652.A0A371FHZ3"/>
<evidence type="ECO:0000256" key="2">
    <source>
        <dbReference type="ARBA" id="ARBA00022692"/>
    </source>
</evidence>
<dbReference type="AlphaFoldDB" id="A0A371FHZ3"/>
<dbReference type="Pfam" id="PF21729">
    <property type="entry name" value="IRX15_IRX15L_GXM"/>
    <property type="match status" value="1"/>
</dbReference>